<sequence length="106" mass="12064">MRFTISQASAYAQRHSYGHLDFITRRILTTSSTRATPQLRQLPTPIPRGKPTAISRGLGVILALYGIGLVAIWGTVDEKQTETKNTHKEQLKHYADQRKHPQQQRE</sequence>
<evidence type="ECO:0000256" key="1">
    <source>
        <dbReference type="SAM" id="MobiDB-lite"/>
    </source>
</evidence>
<feature type="transmembrane region" description="Helical" evidence="2">
    <location>
        <begin position="57"/>
        <end position="76"/>
    </location>
</feature>
<keyword evidence="4" id="KW-1185">Reference proteome</keyword>
<accession>A0ABQ8F418</accession>
<keyword evidence="2" id="KW-0812">Transmembrane</keyword>
<reference evidence="3 4" key="1">
    <citation type="submission" date="2021-02" db="EMBL/GenBank/DDBJ databases">
        <title>Variation within the Batrachochytrium salamandrivorans European outbreak.</title>
        <authorList>
            <person name="Kelly M."/>
            <person name="Pasmans F."/>
            <person name="Shea T.P."/>
            <person name="Munoz J.F."/>
            <person name="Carranza S."/>
            <person name="Cuomo C.A."/>
            <person name="Martel A."/>
        </authorList>
    </citation>
    <scope>NUCLEOTIDE SEQUENCE [LARGE SCALE GENOMIC DNA]</scope>
    <source>
        <strain evidence="3 4">AMFP18/2</strain>
    </source>
</reference>
<proteinExistence type="predicted"/>
<protein>
    <submittedName>
        <fullName evidence="3">Uncharacterized protein</fullName>
    </submittedName>
</protein>
<gene>
    <name evidence="3" type="ORF">BASA50_008509</name>
</gene>
<feature type="region of interest" description="Disordered" evidence="1">
    <location>
        <begin position="80"/>
        <end position="106"/>
    </location>
</feature>
<name>A0ABQ8F418_9FUNG</name>
<comment type="caution">
    <text evidence="3">The sequence shown here is derived from an EMBL/GenBank/DDBJ whole genome shotgun (WGS) entry which is preliminary data.</text>
</comment>
<evidence type="ECO:0000313" key="3">
    <source>
        <dbReference type="EMBL" id="KAH6591800.1"/>
    </source>
</evidence>
<dbReference type="Proteomes" id="UP001648503">
    <property type="component" value="Unassembled WGS sequence"/>
</dbReference>
<organism evidence="3 4">
    <name type="scientific">Batrachochytrium salamandrivorans</name>
    <dbReference type="NCBI Taxonomy" id="1357716"/>
    <lineage>
        <taxon>Eukaryota</taxon>
        <taxon>Fungi</taxon>
        <taxon>Fungi incertae sedis</taxon>
        <taxon>Chytridiomycota</taxon>
        <taxon>Chytridiomycota incertae sedis</taxon>
        <taxon>Chytridiomycetes</taxon>
        <taxon>Rhizophydiales</taxon>
        <taxon>Rhizophydiales incertae sedis</taxon>
        <taxon>Batrachochytrium</taxon>
    </lineage>
</organism>
<evidence type="ECO:0000313" key="4">
    <source>
        <dbReference type="Proteomes" id="UP001648503"/>
    </source>
</evidence>
<keyword evidence="2" id="KW-1133">Transmembrane helix</keyword>
<dbReference type="EMBL" id="JAFCIX010000397">
    <property type="protein sequence ID" value="KAH6591800.1"/>
    <property type="molecule type" value="Genomic_DNA"/>
</dbReference>
<keyword evidence="2" id="KW-0472">Membrane</keyword>
<evidence type="ECO:0000256" key="2">
    <source>
        <dbReference type="SAM" id="Phobius"/>
    </source>
</evidence>